<feature type="coiled-coil region" evidence="1">
    <location>
        <begin position="9"/>
        <end position="36"/>
    </location>
</feature>
<protein>
    <submittedName>
        <fullName evidence="3">Uncharacterized protein</fullName>
    </submittedName>
</protein>
<feature type="compositionally biased region" description="Basic and acidic residues" evidence="2">
    <location>
        <begin position="279"/>
        <end position="290"/>
    </location>
</feature>
<organism evidence="3 4">
    <name type="scientific">Rhizophlyctis rosea</name>
    <dbReference type="NCBI Taxonomy" id="64517"/>
    <lineage>
        <taxon>Eukaryota</taxon>
        <taxon>Fungi</taxon>
        <taxon>Fungi incertae sedis</taxon>
        <taxon>Chytridiomycota</taxon>
        <taxon>Chytridiomycota incertae sedis</taxon>
        <taxon>Chytridiomycetes</taxon>
        <taxon>Rhizophlyctidales</taxon>
        <taxon>Rhizophlyctidaceae</taxon>
        <taxon>Rhizophlyctis</taxon>
    </lineage>
</organism>
<reference evidence="3" key="1">
    <citation type="submission" date="2020-05" db="EMBL/GenBank/DDBJ databases">
        <title>Phylogenomic resolution of chytrid fungi.</title>
        <authorList>
            <person name="Stajich J.E."/>
            <person name="Amses K."/>
            <person name="Simmons R."/>
            <person name="Seto K."/>
            <person name="Myers J."/>
            <person name="Bonds A."/>
            <person name="Quandt C.A."/>
            <person name="Barry K."/>
            <person name="Liu P."/>
            <person name="Grigoriev I."/>
            <person name="Longcore J.E."/>
            <person name="James T.Y."/>
        </authorList>
    </citation>
    <scope>NUCLEOTIDE SEQUENCE</scope>
    <source>
        <strain evidence="3">JEL0318</strain>
    </source>
</reference>
<keyword evidence="4" id="KW-1185">Reference proteome</keyword>
<feature type="compositionally biased region" description="Polar residues" evidence="2">
    <location>
        <begin position="492"/>
        <end position="505"/>
    </location>
</feature>
<dbReference type="AlphaFoldDB" id="A0AAD5X4G4"/>
<evidence type="ECO:0000256" key="2">
    <source>
        <dbReference type="SAM" id="MobiDB-lite"/>
    </source>
</evidence>
<keyword evidence="1" id="KW-0175">Coiled coil</keyword>
<name>A0AAD5X4G4_9FUNG</name>
<feature type="compositionally biased region" description="Polar residues" evidence="2">
    <location>
        <begin position="92"/>
        <end position="130"/>
    </location>
</feature>
<dbReference type="Proteomes" id="UP001212841">
    <property type="component" value="Unassembled WGS sequence"/>
</dbReference>
<feature type="region of interest" description="Disordered" evidence="2">
    <location>
        <begin position="422"/>
        <end position="540"/>
    </location>
</feature>
<feature type="region of interest" description="Disordered" evidence="2">
    <location>
        <begin position="205"/>
        <end position="292"/>
    </location>
</feature>
<dbReference type="EMBL" id="JADGJD010000045">
    <property type="protein sequence ID" value="KAJ3056116.1"/>
    <property type="molecule type" value="Genomic_DNA"/>
</dbReference>
<accession>A0AAD5X4G4</accession>
<evidence type="ECO:0000256" key="1">
    <source>
        <dbReference type="SAM" id="Coils"/>
    </source>
</evidence>
<gene>
    <name evidence="3" type="ORF">HK097_008039</name>
</gene>
<evidence type="ECO:0000313" key="3">
    <source>
        <dbReference type="EMBL" id="KAJ3056116.1"/>
    </source>
</evidence>
<proteinExistence type="predicted"/>
<comment type="caution">
    <text evidence="3">The sequence shown here is derived from an EMBL/GenBank/DDBJ whole genome shotgun (WGS) entry which is preliminary data.</text>
</comment>
<feature type="region of interest" description="Disordered" evidence="2">
    <location>
        <begin position="84"/>
        <end position="155"/>
    </location>
</feature>
<feature type="compositionally biased region" description="Basic residues" evidence="2">
    <location>
        <begin position="482"/>
        <end position="491"/>
    </location>
</feature>
<feature type="compositionally biased region" description="Low complexity" evidence="2">
    <location>
        <begin position="258"/>
        <end position="273"/>
    </location>
</feature>
<sequence>MDPNIITLINTFAVENARLKEDVKTAKAELQLWKEGAQEMCDGIRQSWITQETVLQQFCKRVGIEWRDDPKAASLRQRPIVSVDEKHGLADSPQNSISGGNYDLANSSRTSNSFDGNNRVANSPQTSTTFADKLSGYLKDPPRIPSTSSSMKWKPRQDGAIDWMKDGNSGVELVYDSDPIASEEEYPRWEYPRLDEAELDFVEAGGRSKSPKQSDVAESAIESDEDSHDDDFDANVLELPSADGDVEIRENTPNNPESASVSKGTKGSSVGSAVRRKMRDPSPEEGRSDGDLALAPYELEEDDEDEPINHSLPLKDFVNRLPRGRLIVYILHQANAGIKTPLKLQEISAKLKEHLDVDYNAAQVRKAASAYMLKKGEKSPIVRAEKGLYALKSEYLGDQLFARKGFGNLGVLARKQKGVPADRISSSLPASSTPQHQAAPQSTSETSIEVATAPRPASPPGTAAPRGGRSPAPSKVDLPKIPNHRATKRQNHSTPGSELNPNVKSGSYRADGQFETPHPERQSHWASKRKPRESSSRAHS</sequence>
<feature type="compositionally biased region" description="Polar residues" evidence="2">
    <location>
        <begin position="424"/>
        <end position="449"/>
    </location>
</feature>
<feature type="compositionally biased region" description="Acidic residues" evidence="2">
    <location>
        <begin position="221"/>
        <end position="233"/>
    </location>
</feature>
<evidence type="ECO:0000313" key="4">
    <source>
        <dbReference type="Proteomes" id="UP001212841"/>
    </source>
</evidence>